<dbReference type="InterPro" id="IPR042070">
    <property type="entry name" value="PucR_C-HTH_sf"/>
</dbReference>
<dbReference type="InterPro" id="IPR025736">
    <property type="entry name" value="PucR_C-HTH_dom"/>
</dbReference>
<name>A0ABP7CB28_9MICC</name>
<dbReference type="InterPro" id="IPR012914">
    <property type="entry name" value="PucR_dom"/>
</dbReference>
<evidence type="ECO:0000259" key="1">
    <source>
        <dbReference type="Pfam" id="PF07905"/>
    </source>
</evidence>
<evidence type="ECO:0000313" key="3">
    <source>
        <dbReference type="EMBL" id="GAA3681470.1"/>
    </source>
</evidence>
<evidence type="ECO:0008006" key="5">
    <source>
        <dbReference type="Google" id="ProtNLM"/>
    </source>
</evidence>
<sequence length="490" mass="53337">MEQNLRVADLLAMDAAGTRLIAGEGGIERRVLWAHSCEMPEPYRWLGPNELLMTVGLCIPADGKEQAELVRRLEHAGLAGMTVGDDQMAPELRPEMLAEADRLAFPLMITHGTVPFASIGRIVAAANSTTQTQQVLTLSRLYQAVLEPHEDREGFMRELGRIFHVALCAIDVTTGATVLPGGLQVTPEEVRELAAAFGRVAEGRSMRVGSLRHGTVSVWQVSTRRRTALLVDEGQGSMLDSFTLVHLSRVVAMEADRRAAVALAAAGRGRQVLTDAYSGDANFSRLEQDAAELGLRVDDLVAAVMLPENEQRIVESLSLANIAHASAVRKGYLVSLLSAADLDAARSVFALHGVRAGISPRFSQLGEVREAALRAQWAHESVRYGAEEAVTYDEAVFSISPRSESEAREVIEHVLGPLRDGNGAGAPLLETLCVYLDEDRNWASTAQALGIHRQTLAYRLARIEKLTGRSLKSTRDLAEFWVARIALKQE</sequence>
<evidence type="ECO:0000313" key="4">
    <source>
        <dbReference type="Proteomes" id="UP001500752"/>
    </source>
</evidence>
<dbReference type="Pfam" id="PF07905">
    <property type="entry name" value="PucR"/>
    <property type="match status" value="1"/>
</dbReference>
<dbReference type="InterPro" id="IPR051448">
    <property type="entry name" value="CdaR-like_regulators"/>
</dbReference>
<reference evidence="4" key="1">
    <citation type="journal article" date="2019" name="Int. J. Syst. Evol. Microbiol.">
        <title>The Global Catalogue of Microorganisms (GCM) 10K type strain sequencing project: providing services to taxonomists for standard genome sequencing and annotation.</title>
        <authorList>
            <consortium name="The Broad Institute Genomics Platform"/>
            <consortium name="The Broad Institute Genome Sequencing Center for Infectious Disease"/>
            <person name="Wu L."/>
            <person name="Ma J."/>
        </authorList>
    </citation>
    <scope>NUCLEOTIDE SEQUENCE [LARGE SCALE GENOMIC DNA]</scope>
    <source>
        <strain evidence="4">JCM 30742</strain>
    </source>
</reference>
<feature type="domain" description="Purine catabolism PurC-like" evidence="1">
    <location>
        <begin position="9"/>
        <end position="124"/>
    </location>
</feature>
<proteinExistence type="predicted"/>
<dbReference type="RefSeq" id="WP_345150357.1">
    <property type="nucleotide sequence ID" value="NZ_BAABEO010000011.1"/>
</dbReference>
<comment type="caution">
    <text evidence="3">The sequence shown here is derived from an EMBL/GenBank/DDBJ whole genome shotgun (WGS) entry which is preliminary data.</text>
</comment>
<organism evidence="3 4">
    <name type="scientific">Arthrobacter ginkgonis</name>
    <dbReference type="NCBI Taxonomy" id="1630594"/>
    <lineage>
        <taxon>Bacteria</taxon>
        <taxon>Bacillati</taxon>
        <taxon>Actinomycetota</taxon>
        <taxon>Actinomycetes</taxon>
        <taxon>Micrococcales</taxon>
        <taxon>Micrococcaceae</taxon>
        <taxon>Arthrobacter</taxon>
    </lineage>
</organism>
<keyword evidence="4" id="KW-1185">Reference proteome</keyword>
<feature type="domain" description="PucR C-terminal helix-turn-helix" evidence="2">
    <location>
        <begin position="428"/>
        <end position="483"/>
    </location>
</feature>
<accession>A0ABP7CB28</accession>
<dbReference type="Pfam" id="PF13556">
    <property type="entry name" value="HTH_30"/>
    <property type="match status" value="1"/>
</dbReference>
<evidence type="ECO:0000259" key="2">
    <source>
        <dbReference type="Pfam" id="PF13556"/>
    </source>
</evidence>
<gene>
    <name evidence="3" type="ORF">GCM10023081_19390</name>
</gene>
<dbReference type="Proteomes" id="UP001500752">
    <property type="component" value="Unassembled WGS sequence"/>
</dbReference>
<dbReference type="PANTHER" id="PTHR33744">
    <property type="entry name" value="CARBOHYDRATE DIACID REGULATOR"/>
    <property type="match status" value="1"/>
</dbReference>
<dbReference type="EMBL" id="BAABEO010000011">
    <property type="protein sequence ID" value="GAA3681470.1"/>
    <property type="molecule type" value="Genomic_DNA"/>
</dbReference>
<dbReference type="Gene3D" id="1.10.10.2840">
    <property type="entry name" value="PucR C-terminal helix-turn-helix domain"/>
    <property type="match status" value="1"/>
</dbReference>
<dbReference type="PANTHER" id="PTHR33744:SF7">
    <property type="entry name" value="PUCR FAMILY TRANSCRIPTIONAL REGULATOR"/>
    <property type="match status" value="1"/>
</dbReference>
<protein>
    <recommendedName>
        <fullName evidence="5">PucR family transcriptional regulator</fullName>
    </recommendedName>
</protein>